<feature type="domain" description="HTH luxR-type" evidence="5">
    <location>
        <begin position="823"/>
        <end position="888"/>
    </location>
</feature>
<keyword evidence="3" id="KW-0804">Transcription</keyword>
<keyword evidence="2" id="KW-0238">DNA-binding</keyword>
<dbReference type="Gene3D" id="1.10.10.10">
    <property type="entry name" value="Winged helix-like DNA-binding domain superfamily/Winged helix DNA-binding domain"/>
    <property type="match status" value="1"/>
</dbReference>
<dbReference type="SUPFAM" id="SSF52540">
    <property type="entry name" value="P-loop containing nucleoside triphosphate hydrolases"/>
    <property type="match status" value="1"/>
</dbReference>
<dbReference type="InterPro" id="IPR041617">
    <property type="entry name" value="TPR_MalT"/>
</dbReference>
<evidence type="ECO:0000313" key="6">
    <source>
        <dbReference type="EMBL" id="AZG47371.1"/>
    </source>
</evidence>
<dbReference type="OrthoDB" id="136365at2"/>
<dbReference type="PANTHER" id="PTHR44688">
    <property type="entry name" value="DNA-BINDING TRANSCRIPTIONAL ACTIVATOR DEVR_DOSR"/>
    <property type="match status" value="1"/>
</dbReference>
<organism evidence="6 7">
    <name type="scientific">Gordonia insulae</name>
    <dbReference type="NCBI Taxonomy" id="2420509"/>
    <lineage>
        <taxon>Bacteria</taxon>
        <taxon>Bacillati</taxon>
        <taxon>Actinomycetota</taxon>
        <taxon>Actinomycetes</taxon>
        <taxon>Mycobacteriales</taxon>
        <taxon>Gordoniaceae</taxon>
        <taxon>Gordonia</taxon>
    </lineage>
</organism>
<dbReference type="GO" id="GO:0006355">
    <property type="term" value="P:regulation of DNA-templated transcription"/>
    <property type="evidence" value="ECO:0007669"/>
    <property type="project" value="InterPro"/>
</dbReference>
<dbReference type="InterPro" id="IPR036388">
    <property type="entry name" value="WH-like_DNA-bd_sf"/>
</dbReference>
<dbReference type="Proteomes" id="UP000271469">
    <property type="component" value="Chromosome"/>
</dbReference>
<dbReference type="PROSITE" id="PS50043">
    <property type="entry name" value="HTH_LUXR_2"/>
    <property type="match status" value="1"/>
</dbReference>
<dbReference type="KEGG" id="gom:D7316_03980"/>
<sequence>MGSAVSASVGHLSPGSRLRISRPDVPPGYVRLQRVDDALASCRPGDVTVLTAGPGYGKTLAVAAWTRFGRLGGPVAWLAAEEASGLRSFWADMLGALAVADAIPPNSALREIVPGAGFDYPEVELIIAGFADSPSPITMVVDDLHLVSDRAVLDSIRHLIEHQPAQLRLILITRTAADLRLEKLRLDGRLTEITADQLVLTRDETNELCTRAGATVTDGELDGLLERTQGWPAGVRLALLSARDGDVHRGLHRFGGRNEHVAAYLLEEVLENLAPTDRKFLLSTSIVDLVTPGLARALTGRSDSRQVLDDLVVNNALTVRLSDRPDWYAFHPLLRELLVDRLSAESPDAPSDLHCRAAAWFADTGDPISALRHYGCAGEWTKVVELLTTVALPLVLSTQAPALATALAPTDAQTARRPTADTMLASAIVAFHNSDYDGMFRNAGDAERVLGAGSSPPPLATRIVLVLTKMVRARQRDLAGLVEWCDEIIALAAEASRTEIPAAVAYTLIARNNRAIGLFHRGEISSAAIELDSSRQSAESLGLPLMAMAAGTYLALVDLTEGALPDVRRRTAAIAELAERRGWARQPQAMALYAAAALMHVECHELEAAERAIAAGRKAVELGSDTGAWLIVEIAAVGVAVVRGDVFAARAARSRLEAARQVSGPLPALLDTWYRVACTEVRILGGDADDVIAESGEDDVGDTYSLALMRVSLAKAYLAAGRPADAIDVLGRASTFAPYRLQAVEAAILSAVAAARLHRESVALERLHDAVRLAAPIGHIRPFVTAGPSVSGLLVRHQQVSEEHRAFVQQVFEACGGPPAAEDWAPVDPLTDRELVVLRYLPTMYKASEIAADLFVSVNTIKTHQQSIYRKLGVSTRRDAVDRAREHNLI</sequence>
<evidence type="ECO:0000256" key="2">
    <source>
        <dbReference type="ARBA" id="ARBA00023125"/>
    </source>
</evidence>
<dbReference type="GO" id="GO:0003677">
    <property type="term" value="F:DNA binding"/>
    <property type="evidence" value="ECO:0007669"/>
    <property type="project" value="UniProtKB-KW"/>
</dbReference>
<keyword evidence="7" id="KW-1185">Reference proteome</keyword>
<dbReference type="Gene3D" id="1.25.40.10">
    <property type="entry name" value="Tetratricopeptide repeat domain"/>
    <property type="match status" value="1"/>
</dbReference>
<protein>
    <submittedName>
        <fullName evidence="6">HTH-type transcriptional regulator MalT</fullName>
    </submittedName>
</protein>
<dbReference type="RefSeq" id="WP_124709743.1">
    <property type="nucleotide sequence ID" value="NZ_CP033972.1"/>
</dbReference>
<proteinExistence type="predicted"/>
<evidence type="ECO:0000259" key="5">
    <source>
        <dbReference type="PROSITE" id="PS50043"/>
    </source>
</evidence>
<feature type="region of interest" description="Disordered" evidence="4">
    <location>
        <begin position="1"/>
        <end position="20"/>
    </location>
</feature>
<dbReference type="AlphaFoldDB" id="A0A3G8JQI3"/>
<dbReference type="InterPro" id="IPR011990">
    <property type="entry name" value="TPR-like_helical_dom_sf"/>
</dbReference>
<dbReference type="InterPro" id="IPR059106">
    <property type="entry name" value="WHD_MalT"/>
</dbReference>
<dbReference type="Pfam" id="PF25873">
    <property type="entry name" value="WHD_MalT"/>
    <property type="match status" value="1"/>
</dbReference>
<dbReference type="Pfam" id="PF17874">
    <property type="entry name" value="TPR_MalT"/>
    <property type="match status" value="1"/>
</dbReference>
<accession>A0A3G8JQI3</accession>
<dbReference type="InterPro" id="IPR016032">
    <property type="entry name" value="Sig_transdc_resp-reg_C-effctor"/>
</dbReference>
<dbReference type="EMBL" id="CP033972">
    <property type="protein sequence ID" value="AZG47371.1"/>
    <property type="molecule type" value="Genomic_DNA"/>
</dbReference>
<evidence type="ECO:0000256" key="1">
    <source>
        <dbReference type="ARBA" id="ARBA00023015"/>
    </source>
</evidence>
<name>A0A3G8JQI3_9ACTN</name>
<dbReference type="Pfam" id="PF00196">
    <property type="entry name" value="GerE"/>
    <property type="match status" value="1"/>
</dbReference>
<dbReference type="SUPFAM" id="SSF46894">
    <property type="entry name" value="C-terminal effector domain of the bipartite response regulators"/>
    <property type="match status" value="1"/>
</dbReference>
<evidence type="ECO:0000256" key="3">
    <source>
        <dbReference type="ARBA" id="ARBA00023163"/>
    </source>
</evidence>
<dbReference type="PANTHER" id="PTHR44688:SF16">
    <property type="entry name" value="DNA-BINDING TRANSCRIPTIONAL ACTIVATOR DEVR_DOSR"/>
    <property type="match status" value="1"/>
</dbReference>
<dbReference type="InterPro" id="IPR027417">
    <property type="entry name" value="P-loop_NTPase"/>
</dbReference>
<keyword evidence="1" id="KW-0805">Transcription regulation</keyword>
<dbReference type="CDD" id="cd06170">
    <property type="entry name" value="LuxR_C_like"/>
    <property type="match status" value="1"/>
</dbReference>
<reference evidence="6 7" key="1">
    <citation type="submission" date="2018-11" db="EMBL/GenBank/DDBJ databases">
        <title>Gordonia insulae sp. nov., isolated from an island soil.</title>
        <authorList>
            <person name="Kim Y.S."/>
            <person name="Kim S.B."/>
        </authorList>
    </citation>
    <scope>NUCLEOTIDE SEQUENCE [LARGE SCALE GENOMIC DNA]</scope>
    <source>
        <strain evidence="6 7">MMS17-SY073</strain>
    </source>
</reference>
<dbReference type="InterPro" id="IPR000792">
    <property type="entry name" value="Tscrpt_reg_LuxR_C"/>
</dbReference>
<dbReference type="SMART" id="SM00421">
    <property type="entry name" value="HTH_LUXR"/>
    <property type="match status" value="1"/>
</dbReference>
<evidence type="ECO:0000256" key="4">
    <source>
        <dbReference type="SAM" id="MobiDB-lite"/>
    </source>
</evidence>
<evidence type="ECO:0000313" key="7">
    <source>
        <dbReference type="Proteomes" id="UP000271469"/>
    </source>
</evidence>
<gene>
    <name evidence="6" type="primary">malT_2</name>
    <name evidence="6" type="ORF">D7316_03980</name>
</gene>